<organism evidence="3 4">
    <name type="scientific">Streptacidiphilus jiangxiensis</name>
    <dbReference type="NCBI Taxonomy" id="235985"/>
    <lineage>
        <taxon>Bacteria</taxon>
        <taxon>Bacillati</taxon>
        <taxon>Actinomycetota</taxon>
        <taxon>Actinomycetes</taxon>
        <taxon>Kitasatosporales</taxon>
        <taxon>Streptomycetaceae</taxon>
        <taxon>Streptacidiphilus</taxon>
    </lineage>
</organism>
<reference evidence="4" key="1">
    <citation type="submission" date="2016-10" db="EMBL/GenBank/DDBJ databases">
        <authorList>
            <person name="Varghese N."/>
        </authorList>
    </citation>
    <scope>NUCLEOTIDE SEQUENCE [LARGE SCALE GENOMIC DNA]</scope>
    <source>
        <strain evidence="4">DSM 45096 / BCRC 16803 / CGMCC 4.1857 / CIP 109030 / JCM 12277 / KCTC 19219 / NBRC 100920 / 33214</strain>
    </source>
</reference>
<dbReference type="AlphaFoldDB" id="A0A1H7FH05"/>
<dbReference type="Proteomes" id="UP000183015">
    <property type="component" value="Unassembled WGS sequence"/>
</dbReference>
<dbReference type="SUPFAM" id="SSF56601">
    <property type="entry name" value="beta-lactamase/transpeptidase-like"/>
    <property type="match status" value="1"/>
</dbReference>
<dbReference type="GO" id="GO:0046677">
    <property type="term" value="P:response to antibiotic"/>
    <property type="evidence" value="ECO:0007669"/>
    <property type="project" value="InterPro"/>
</dbReference>
<dbReference type="GO" id="GO:0005886">
    <property type="term" value="C:plasma membrane"/>
    <property type="evidence" value="ECO:0007669"/>
    <property type="project" value="TreeGrafter"/>
</dbReference>
<dbReference type="PANTHER" id="PTHR30627">
    <property type="entry name" value="PEPTIDOGLYCAN D,D-TRANSPEPTIDASE"/>
    <property type="match status" value="1"/>
</dbReference>
<dbReference type="OrthoDB" id="5241017at2"/>
<dbReference type="Pfam" id="PF00905">
    <property type="entry name" value="Transpeptidase"/>
    <property type="match status" value="1"/>
</dbReference>
<dbReference type="eggNOG" id="COG0768">
    <property type="taxonomic scope" value="Bacteria"/>
</dbReference>
<dbReference type="InterPro" id="IPR012338">
    <property type="entry name" value="Beta-lactam/transpept-like"/>
</dbReference>
<dbReference type="InterPro" id="IPR001460">
    <property type="entry name" value="PCN-bd_Tpept"/>
</dbReference>
<dbReference type="EMBL" id="FOAZ01000001">
    <property type="protein sequence ID" value="SEK23410.1"/>
    <property type="molecule type" value="Genomic_DNA"/>
</dbReference>
<evidence type="ECO:0000259" key="1">
    <source>
        <dbReference type="Pfam" id="PF00905"/>
    </source>
</evidence>
<sequence>MNKGAKIAVAVVATAMVAGGGYAAFNIGSAVLGGGPSAPPTFNATALSPTPPSATAAQQQATTFLQAWQAGPTHYADAGKASDSPLTTQAALQKYHDGLGLTGITFSGITATGASTEDTAAELVSYNATAQVKGGTWTYKGSLTVVQSTNGKTAVRWAPTVLYPTLQDGQSLQAGPVPADATSVQVVDDKGRPLTAAQFPSLADILSQLRTKGAGQSTGSSGTGVAVLDSSGMAVSAAKVFTTGTPTTLKTTLDATLQAAAEKAVHDPHALSASGVVAIDHHTGQIRAIAFNGPTDLAVNGYSPPGSTMKMITAATLMDQAGLGPSSPANCTPTVQVYGQLFHNVDGEQASGSDMQGAFAMSCNTAFIRLLDNAWGTQTQPHLDSLSQEAANVFGIGSWHIGVATQDPTIPAAADRNHLAADAIGQGDVLVSPLVMASVGATIAHGGFLQPILVPGLPQQPAAQSINPQTARNLRQMMVYTAQNGTAAPRTGGMSGVGAKTGTAEVAGGTNGWFVAFDDNISVAAEVAGGARGVDSAGYVVADLLKADH</sequence>
<dbReference type="InterPro" id="IPR050515">
    <property type="entry name" value="Beta-lactam/transpept"/>
</dbReference>
<keyword evidence="4" id="KW-1185">Reference proteome</keyword>
<evidence type="ECO:0000313" key="4">
    <source>
        <dbReference type="Proteomes" id="UP000183015"/>
    </source>
</evidence>
<dbReference type="InterPro" id="IPR007887">
    <property type="entry name" value="MecA_N"/>
</dbReference>
<dbReference type="GO" id="GO:0071972">
    <property type="term" value="F:peptidoglycan L,D-transpeptidase activity"/>
    <property type="evidence" value="ECO:0007669"/>
    <property type="project" value="TreeGrafter"/>
</dbReference>
<protein>
    <submittedName>
        <fullName evidence="3">NTF2-like N-terminal transpeptidase domain-containing protein</fullName>
    </submittedName>
</protein>
<gene>
    <name evidence="3" type="ORF">SAMN05414137_101184</name>
</gene>
<proteinExistence type="predicted"/>
<dbReference type="GO" id="GO:0071555">
    <property type="term" value="P:cell wall organization"/>
    <property type="evidence" value="ECO:0007669"/>
    <property type="project" value="TreeGrafter"/>
</dbReference>
<feature type="domain" description="Penicillin-binding protein transpeptidase" evidence="1">
    <location>
        <begin position="275"/>
        <end position="519"/>
    </location>
</feature>
<dbReference type="Gene3D" id="3.40.710.10">
    <property type="entry name" value="DD-peptidase/beta-lactamase superfamily"/>
    <property type="match status" value="1"/>
</dbReference>
<dbReference type="STRING" id="235985.SAMN05414137_101184"/>
<name>A0A1H7FH05_STRJI</name>
<dbReference type="RefSeq" id="WP_042442079.1">
    <property type="nucleotide sequence ID" value="NZ_BBPN01000002.1"/>
</dbReference>
<evidence type="ECO:0000259" key="2">
    <source>
        <dbReference type="Pfam" id="PF05223"/>
    </source>
</evidence>
<evidence type="ECO:0000313" key="3">
    <source>
        <dbReference type="EMBL" id="SEK23410.1"/>
    </source>
</evidence>
<dbReference type="Pfam" id="PF05223">
    <property type="entry name" value="MecA_N"/>
    <property type="match status" value="1"/>
</dbReference>
<dbReference type="GO" id="GO:0008658">
    <property type="term" value="F:penicillin binding"/>
    <property type="evidence" value="ECO:0007669"/>
    <property type="project" value="InterPro"/>
</dbReference>
<feature type="domain" description="NTF2-like N-terminal transpeptidase" evidence="2">
    <location>
        <begin position="56"/>
        <end position="170"/>
    </location>
</feature>
<accession>A0A1H7FH05</accession>
<dbReference type="PANTHER" id="PTHR30627:SF24">
    <property type="entry name" value="PENICILLIN-BINDING PROTEIN 4B"/>
    <property type="match status" value="1"/>
</dbReference>